<sequence>MRPHACGVHLSESYNSPVFALIQQGCTIRPIFAANWSLPGSLVPMQLVNLLKDWFLACFDLFYLNPRHVETMCSFFSSSMFKLVWLICRHCIIDASLFHYTFI</sequence>
<dbReference type="EMBL" id="CAXAMN010021707">
    <property type="protein sequence ID" value="CAK9062563.1"/>
    <property type="molecule type" value="Genomic_DNA"/>
</dbReference>
<dbReference type="Proteomes" id="UP001642484">
    <property type="component" value="Unassembled WGS sequence"/>
</dbReference>
<keyword evidence="2" id="KW-1185">Reference proteome</keyword>
<reference evidence="1 2" key="1">
    <citation type="submission" date="2024-02" db="EMBL/GenBank/DDBJ databases">
        <authorList>
            <person name="Chen Y."/>
            <person name="Shah S."/>
            <person name="Dougan E. K."/>
            <person name="Thang M."/>
            <person name="Chan C."/>
        </authorList>
    </citation>
    <scope>NUCLEOTIDE SEQUENCE [LARGE SCALE GENOMIC DNA]</scope>
</reference>
<accession>A0ABP0NFL0</accession>
<protein>
    <submittedName>
        <fullName evidence="1">Uncharacterized protein</fullName>
    </submittedName>
</protein>
<organism evidence="1 2">
    <name type="scientific">Durusdinium trenchii</name>
    <dbReference type="NCBI Taxonomy" id="1381693"/>
    <lineage>
        <taxon>Eukaryota</taxon>
        <taxon>Sar</taxon>
        <taxon>Alveolata</taxon>
        <taxon>Dinophyceae</taxon>
        <taxon>Suessiales</taxon>
        <taxon>Symbiodiniaceae</taxon>
        <taxon>Durusdinium</taxon>
    </lineage>
</organism>
<evidence type="ECO:0000313" key="2">
    <source>
        <dbReference type="Proteomes" id="UP001642484"/>
    </source>
</evidence>
<evidence type="ECO:0000313" key="1">
    <source>
        <dbReference type="EMBL" id="CAK9062563.1"/>
    </source>
</evidence>
<name>A0ABP0NFL0_9DINO</name>
<gene>
    <name evidence="1" type="ORF">CCMP2556_LOCUS30758</name>
</gene>
<comment type="caution">
    <text evidence="1">The sequence shown here is derived from an EMBL/GenBank/DDBJ whole genome shotgun (WGS) entry which is preliminary data.</text>
</comment>
<proteinExistence type="predicted"/>